<feature type="domain" description="Response regulatory" evidence="2">
    <location>
        <begin position="5"/>
        <end position="129"/>
    </location>
</feature>
<dbReference type="InterPro" id="IPR029787">
    <property type="entry name" value="Nucleotide_cyclase"/>
</dbReference>
<dbReference type="InterPro" id="IPR000160">
    <property type="entry name" value="GGDEF_dom"/>
</dbReference>
<dbReference type="InterPro" id="IPR001633">
    <property type="entry name" value="EAL_dom"/>
</dbReference>
<evidence type="ECO:0000256" key="1">
    <source>
        <dbReference type="PROSITE-ProRule" id="PRU00169"/>
    </source>
</evidence>
<name>A0A420GGF2_9BURK</name>
<dbReference type="EMBL" id="MCAS01000020">
    <property type="protein sequence ID" value="RKF44211.1"/>
    <property type="molecule type" value="Genomic_DNA"/>
</dbReference>
<dbReference type="SMART" id="SM00267">
    <property type="entry name" value="GGDEF"/>
    <property type="match status" value="1"/>
</dbReference>
<sequence length="710" mass="77736">MAPWVLAVIDDEQSVHDSTRLALQGLDFEGRGFELLSAYSAAEGRALLEASPDIACLLLDVVMENDQAGLDLADEIRGRMGNSAIRIILRTGQPGYAPPLEVLRRFDINDYREKTELTRTRLWAAVACALRGYKHIRALEQNQDGLEMIIRSSASLVRRRAVVEFSQGIVTCLASHLGIAPDGLICVQRKGDCKDAIVVGGAGRASELLGQSVGALPDEEMRASIKESFECKRDIVGPDSIAFSIDMTGWQGVIFLRGRTHLDDTQKRILRLFCHNTGLGLENAQLFAAITDLAYVDGVTGLSTRARLEHAILALAEAGQKPLVLVIDIDNFHFYNQCLGQAFGDSILIAFANRLRFIKGDDSRLGRLYSDVFCLVTPEPKVSQELIARLSEPLLVDGNPLRLSFTFGQARSSAEPGSVETDLIQKAEIALKAARARSRGSIVDFSEDLESVERSRSALPHELREALANGEGLSLAYQPQVDCRTGRVRSVEALMRWRSPLRGVVPPSAFIPAAEATGLIVDLGYLAMRMACREMKPFLDRGWIEHVAVNVSPLQLSEPGLLTRFSQIIEEEGLSEHQVEIEITESAALTDEGTVALLAEARRKGHKIALDDFGTGYSSLSMLRWIPLDLIKIDQSFVPADVGSAGDAISIVKLITGICRQMKFDSILEGVETAEQLAMAQDAGTDFIQGYLIAKPLPRAELATWLTERC</sequence>
<evidence type="ECO:0000259" key="3">
    <source>
        <dbReference type="PROSITE" id="PS50883"/>
    </source>
</evidence>
<dbReference type="PROSITE" id="PS50110">
    <property type="entry name" value="RESPONSE_REGULATORY"/>
    <property type="match status" value="1"/>
</dbReference>
<accession>A0A420GGF2</accession>
<keyword evidence="1" id="KW-0597">Phosphoprotein</keyword>
<feature type="domain" description="EAL" evidence="3">
    <location>
        <begin position="456"/>
        <end position="710"/>
    </location>
</feature>
<dbReference type="CDD" id="cd01949">
    <property type="entry name" value="GGDEF"/>
    <property type="match status" value="1"/>
</dbReference>
<dbReference type="SUPFAM" id="SSF52172">
    <property type="entry name" value="CheY-like"/>
    <property type="match status" value="1"/>
</dbReference>
<dbReference type="AlphaFoldDB" id="A0A420GGF2"/>
<dbReference type="PROSITE" id="PS50887">
    <property type="entry name" value="GGDEF"/>
    <property type="match status" value="1"/>
</dbReference>
<dbReference type="SUPFAM" id="SSF55073">
    <property type="entry name" value="Nucleotide cyclase"/>
    <property type="match status" value="1"/>
</dbReference>
<dbReference type="CDD" id="cd01948">
    <property type="entry name" value="EAL"/>
    <property type="match status" value="1"/>
</dbReference>
<evidence type="ECO:0000313" key="6">
    <source>
        <dbReference type="Proteomes" id="UP000283709"/>
    </source>
</evidence>
<dbReference type="InterPro" id="IPR050706">
    <property type="entry name" value="Cyclic-di-GMP_PDE-like"/>
</dbReference>
<protein>
    <recommendedName>
        <fullName evidence="7">Diguanylate cyclase</fullName>
    </recommendedName>
</protein>
<dbReference type="InterPro" id="IPR035919">
    <property type="entry name" value="EAL_sf"/>
</dbReference>
<dbReference type="GO" id="GO:0071111">
    <property type="term" value="F:cyclic-guanylate-specific phosphodiesterase activity"/>
    <property type="evidence" value="ECO:0007669"/>
    <property type="project" value="InterPro"/>
</dbReference>
<dbReference type="Gene3D" id="3.30.70.270">
    <property type="match status" value="1"/>
</dbReference>
<dbReference type="InterPro" id="IPR043128">
    <property type="entry name" value="Rev_trsase/Diguanyl_cyclase"/>
</dbReference>
<evidence type="ECO:0000313" key="5">
    <source>
        <dbReference type="EMBL" id="RKF44211.1"/>
    </source>
</evidence>
<evidence type="ECO:0000259" key="2">
    <source>
        <dbReference type="PROSITE" id="PS50110"/>
    </source>
</evidence>
<dbReference type="Gene3D" id="3.20.20.450">
    <property type="entry name" value="EAL domain"/>
    <property type="match status" value="1"/>
</dbReference>
<comment type="caution">
    <text evidence="5">The sequence shown here is derived from an EMBL/GenBank/DDBJ whole genome shotgun (WGS) entry which is preliminary data.</text>
</comment>
<proteinExistence type="predicted"/>
<dbReference type="Pfam" id="PF11849">
    <property type="entry name" value="DUF3369"/>
    <property type="match status" value="1"/>
</dbReference>
<dbReference type="GO" id="GO:0000160">
    <property type="term" value="P:phosphorelay signal transduction system"/>
    <property type="evidence" value="ECO:0007669"/>
    <property type="project" value="InterPro"/>
</dbReference>
<dbReference type="Gene3D" id="3.40.50.2300">
    <property type="match status" value="1"/>
</dbReference>
<feature type="modified residue" description="4-aspartylphosphate" evidence="1">
    <location>
        <position position="60"/>
    </location>
</feature>
<dbReference type="SUPFAM" id="SSF141868">
    <property type="entry name" value="EAL domain-like"/>
    <property type="match status" value="1"/>
</dbReference>
<dbReference type="InterPro" id="IPR011006">
    <property type="entry name" value="CheY-like_superfamily"/>
</dbReference>
<dbReference type="SMART" id="SM00052">
    <property type="entry name" value="EAL"/>
    <property type="match status" value="1"/>
</dbReference>
<dbReference type="InterPro" id="IPR021800">
    <property type="entry name" value="DUF3369"/>
</dbReference>
<feature type="domain" description="GGDEF" evidence="4">
    <location>
        <begin position="320"/>
        <end position="447"/>
    </location>
</feature>
<dbReference type="Proteomes" id="UP000283709">
    <property type="component" value="Unassembled WGS sequence"/>
</dbReference>
<evidence type="ECO:0000259" key="4">
    <source>
        <dbReference type="PROSITE" id="PS50887"/>
    </source>
</evidence>
<gene>
    <name evidence="5" type="ORF">BCY88_29185</name>
</gene>
<dbReference type="PROSITE" id="PS50883">
    <property type="entry name" value="EAL"/>
    <property type="match status" value="1"/>
</dbReference>
<dbReference type="PANTHER" id="PTHR33121">
    <property type="entry name" value="CYCLIC DI-GMP PHOSPHODIESTERASE PDEF"/>
    <property type="match status" value="1"/>
</dbReference>
<reference evidence="5 6" key="1">
    <citation type="submission" date="2016-07" db="EMBL/GenBank/DDBJ databases">
        <title>Genome analysis of Burkholderia fungorum ES3-20.</title>
        <authorList>
            <person name="Xu D."/>
            <person name="Yao R."/>
            <person name="Zheng S."/>
        </authorList>
    </citation>
    <scope>NUCLEOTIDE SEQUENCE [LARGE SCALE GENOMIC DNA]</scope>
    <source>
        <strain evidence="5 6">ES3-20</strain>
    </source>
</reference>
<dbReference type="InterPro" id="IPR001789">
    <property type="entry name" value="Sig_transdc_resp-reg_receiver"/>
</dbReference>
<evidence type="ECO:0008006" key="7">
    <source>
        <dbReference type="Google" id="ProtNLM"/>
    </source>
</evidence>
<dbReference type="PANTHER" id="PTHR33121:SF70">
    <property type="entry name" value="SIGNALING PROTEIN YKOW"/>
    <property type="match status" value="1"/>
</dbReference>
<dbReference type="Pfam" id="PF00563">
    <property type="entry name" value="EAL"/>
    <property type="match status" value="1"/>
</dbReference>
<dbReference type="Pfam" id="PF00990">
    <property type="entry name" value="GGDEF"/>
    <property type="match status" value="1"/>
</dbReference>
<organism evidence="5 6">
    <name type="scientific">Paraburkholderia fungorum</name>
    <dbReference type="NCBI Taxonomy" id="134537"/>
    <lineage>
        <taxon>Bacteria</taxon>
        <taxon>Pseudomonadati</taxon>
        <taxon>Pseudomonadota</taxon>
        <taxon>Betaproteobacteria</taxon>
        <taxon>Burkholderiales</taxon>
        <taxon>Burkholderiaceae</taxon>
        <taxon>Paraburkholderia</taxon>
    </lineage>
</organism>